<keyword evidence="1" id="KW-0863">Zinc-finger</keyword>
<reference evidence="5" key="3">
    <citation type="submission" date="2015-06" db="UniProtKB">
        <authorList>
            <consortium name="EnsemblMetazoa"/>
        </authorList>
    </citation>
    <scope>IDENTIFICATION</scope>
</reference>
<dbReference type="EnsemblMetazoa" id="CapteT130004">
    <property type="protein sequence ID" value="CapteP130004"/>
    <property type="gene ID" value="CapteG130004"/>
</dbReference>
<dbReference type="EMBL" id="KB293465">
    <property type="protein sequence ID" value="ELU15930.1"/>
    <property type="molecule type" value="Genomic_DNA"/>
</dbReference>
<evidence type="ECO:0000313" key="6">
    <source>
        <dbReference type="Proteomes" id="UP000014760"/>
    </source>
</evidence>
<evidence type="ECO:0000313" key="3">
    <source>
        <dbReference type="EMBL" id="ELU05980.1"/>
    </source>
</evidence>
<name>R7UIF7_CAPTE</name>
<keyword evidence="1" id="KW-0862">Zinc</keyword>
<evidence type="ECO:0000313" key="4">
    <source>
        <dbReference type="EMBL" id="ELU15930.1"/>
    </source>
</evidence>
<keyword evidence="1" id="KW-0479">Metal-binding</keyword>
<keyword evidence="6" id="KW-1185">Reference proteome</keyword>
<dbReference type="AlphaFoldDB" id="R7UIF7"/>
<dbReference type="EnsemblMetazoa" id="CapteT133001">
    <property type="protein sequence ID" value="CapteP133001"/>
    <property type="gene ID" value="CapteG133001"/>
</dbReference>
<proteinExistence type="predicted"/>
<dbReference type="InterPro" id="IPR036236">
    <property type="entry name" value="Znf_C2H2_sf"/>
</dbReference>
<dbReference type="STRING" id="283909.R7UIF7"/>
<dbReference type="GO" id="GO:0008270">
    <property type="term" value="F:zinc ion binding"/>
    <property type="evidence" value="ECO:0007669"/>
    <property type="project" value="UniProtKB-KW"/>
</dbReference>
<dbReference type="Gene3D" id="3.30.160.60">
    <property type="entry name" value="Classic Zinc Finger"/>
    <property type="match status" value="1"/>
</dbReference>
<dbReference type="PROSITE" id="PS00028">
    <property type="entry name" value="ZINC_FINGER_C2H2_1"/>
    <property type="match status" value="1"/>
</dbReference>
<dbReference type="SUPFAM" id="SSF57667">
    <property type="entry name" value="beta-beta-alpha zinc fingers"/>
    <property type="match status" value="1"/>
</dbReference>
<sequence length="64" mass="7715">FRCLHCAREISRRDHCRRHVLLHLQPERWPCTVCYRKFSRRDSLAYHLRAQHPGSEVSIISSNE</sequence>
<feature type="non-terminal residue" evidence="3">
    <location>
        <position position="1"/>
    </location>
</feature>
<reference evidence="3 6" key="2">
    <citation type="journal article" date="2013" name="Nature">
        <title>Insights into bilaterian evolution from three spiralian genomes.</title>
        <authorList>
            <person name="Simakov O."/>
            <person name="Marletaz F."/>
            <person name="Cho S.J."/>
            <person name="Edsinger-Gonzales E."/>
            <person name="Havlak P."/>
            <person name="Hellsten U."/>
            <person name="Kuo D.H."/>
            <person name="Larsson T."/>
            <person name="Lv J."/>
            <person name="Arendt D."/>
            <person name="Savage R."/>
            <person name="Osoegawa K."/>
            <person name="de Jong P."/>
            <person name="Grimwood J."/>
            <person name="Chapman J.A."/>
            <person name="Shapiro H."/>
            <person name="Aerts A."/>
            <person name="Otillar R.P."/>
            <person name="Terry A.Y."/>
            <person name="Boore J.L."/>
            <person name="Grigoriev I.V."/>
            <person name="Lindberg D.R."/>
            <person name="Seaver E.C."/>
            <person name="Weisblat D.A."/>
            <person name="Putnam N.H."/>
            <person name="Rokhsar D.S."/>
        </authorList>
    </citation>
    <scope>NUCLEOTIDE SEQUENCE</scope>
    <source>
        <strain evidence="3 6">I ESC-2004</strain>
    </source>
</reference>
<dbReference type="EMBL" id="AMQN01017731">
    <property type="status" value="NOT_ANNOTATED_CDS"/>
    <property type="molecule type" value="Genomic_DNA"/>
</dbReference>
<gene>
    <name evidence="3" type="ORF">CAPTEDRAFT_130004</name>
    <name evidence="4" type="ORF">CAPTEDRAFT_133001</name>
</gene>
<dbReference type="SMART" id="SM00355">
    <property type="entry name" value="ZnF_C2H2"/>
    <property type="match status" value="2"/>
</dbReference>
<dbReference type="OrthoDB" id="8117402at2759"/>
<evidence type="ECO:0000256" key="1">
    <source>
        <dbReference type="PROSITE-ProRule" id="PRU00042"/>
    </source>
</evidence>
<dbReference type="InterPro" id="IPR013087">
    <property type="entry name" value="Znf_C2H2_type"/>
</dbReference>
<dbReference type="Proteomes" id="UP000014760">
    <property type="component" value="Unassembled WGS sequence"/>
</dbReference>
<protein>
    <recommendedName>
        <fullName evidence="2">C2H2-type domain-containing protein</fullName>
    </recommendedName>
</protein>
<evidence type="ECO:0000259" key="2">
    <source>
        <dbReference type="PROSITE" id="PS50157"/>
    </source>
</evidence>
<dbReference type="PROSITE" id="PS50157">
    <property type="entry name" value="ZINC_FINGER_C2H2_2"/>
    <property type="match status" value="1"/>
</dbReference>
<reference evidence="6" key="1">
    <citation type="submission" date="2012-12" db="EMBL/GenBank/DDBJ databases">
        <authorList>
            <person name="Hellsten U."/>
            <person name="Grimwood J."/>
            <person name="Chapman J.A."/>
            <person name="Shapiro H."/>
            <person name="Aerts A."/>
            <person name="Otillar R.P."/>
            <person name="Terry A.Y."/>
            <person name="Boore J.L."/>
            <person name="Simakov O."/>
            <person name="Marletaz F."/>
            <person name="Cho S.-J."/>
            <person name="Edsinger-Gonzales E."/>
            <person name="Havlak P."/>
            <person name="Kuo D.-H."/>
            <person name="Larsson T."/>
            <person name="Lv J."/>
            <person name="Arendt D."/>
            <person name="Savage R."/>
            <person name="Osoegawa K."/>
            <person name="de Jong P."/>
            <person name="Lindberg D.R."/>
            <person name="Seaver E.C."/>
            <person name="Weisblat D.A."/>
            <person name="Putnam N.H."/>
            <person name="Grigoriev I.V."/>
            <person name="Rokhsar D.S."/>
        </authorList>
    </citation>
    <scope>NUCLEOTIDE SEQUENCE</scope>
    <source>
        <strain evidence="6">I ESC-2004</strain>
    </source>
</reference>
<feature type="domain" description="C2H2-type" evidence="2">
    <location>
        <begin position="29"/>
        <end position="57"/>
    </location>
</feature>
<dbReference type="EMBL" id="KB301027">
    <property type="protein sequence ID" value="ELU05980.1"/>
    <property type="molecule type" value="Genomic_DNA"/>
</dbReference>
<dbReference type="HOGENOM" id="CLU_2874219_0_0_1"/>
<accession>R7UIF7</accession>
<evidence type="ECO:0000313" key="5">
    <source>
        <dbReference type="EnsemblMetazoa" id="CapteP130004"/>
    </source>
</evidence>
<dbReference type="EMBL" id="AMQN01007613">
    <property type="status" value="NOT_ANNOTATED_CDS"/>
    <property type="molecule type" value="Genomic_DNA"/>
</dbReference>
<organism evidence="3">
    <name type="scientific">Capitella teleta</name>
    <name type="common">Polychaete worm</name>
    <dbReference type="NCBI Taxonomy" id="283909"/>
    <lineage>
        <taxon>Eukaryota</taxon>
        <taxon>Metazoa</taxon>
        <taxon>Spiralia</taxon>
        <taxon>Lophotrochozoa</taxon>
        <taxon>Annelida</taxon>
        <taxon>Polychaeta</taxon>
        <taxon>Sedentaria</taxon>
        <taxon>Scolecida</taxon>
        <taxon>Capitellidae</taxon>
        <taxon>Capitella</taxon>
    </lineage>
</organism>